<feature type="transmembrane region" description="Helical" evidence="2">
    <location>
        <begin position="116"/>
        <end position="136"/>
    </location>
</feature>
<feature type="transmembrane region" description="Helical" evidence="2">
    <location>
        <begin position="41"/>
        <end position="66"/>
    </location>
</feature>
<comment type="caution">
    <text evidence="3">The sequence shown here is derived from an EMBL/GenBank/DDBJ whole genome shotgun (WGS) entry which is preliminary data.</text>
</comment>
<feature type="compositionally biased region" description="Low complexity" evidence="1">
    <location>
        <begin position="327"/>
        <end position="336"/>
    </location>
</feature>
<keyword evidence="4" id="KW-1185">Reference proteome</keyword>
<sequence length="346" mass="35167">MRGALSLVLAAVAVVVAAPLAAHGGYTVLMQTRAFLPAAGYWWLALATLLLVLASASVALSWIGAVVVGAVQVALSVVVLVLSLVPTELGAVAFQIMGHLSEVLGGGSVGHGLTAMIPLGTWLVTGTIMVGGGIAARWRDQGARRNAALPVAGLLALGAGLALVLHFGHVQYEETFVHIRTPALPMLMLLTGALLVGAGVVATRWGTWHLWPVIAVTLLAGFLPLLALNVAEWLPGWALANTALALGVPFPVAGALAGLAVGLVLRRRLGGRTAHGPAGPQYAQWSAGQYPPPGAVAGQYPPPGQPQPSGSPPYGSQPYGPPPDGYPSPDGYSPPGQTGPHGPSAR</sequence>
<protein>
    <submittedName>
        <fullName evidence="3">Uncharacterized protein</fullName>
    </submittedName>
</protein>
<organism evidence="3 4">
    <name type="scientific">Georgenia alba</name>
    <dbReference type="NCBI Taxonomy" id="2233858"/>
    <lineage>
        <taxon>Bacteria</taxon>
        <taxon>Bacillati</taxon>
        <taxon>Actinomycetota</taxon>
        <taxon>Actinomycetes</taxon>
        <taxon>Micrococcales</taxon>
        <taxon>Bogoriellaceae</taxon>
        <taxon>Georgenia</taxon>
    </lineage>
</organism>
<evidence type="ECO:0000313" key="4">
    <source>
        <dbReference type="Proteomes" id="UP001596455"/>
    </source>
</evidence>
<feature type="compositionally biased region" description="Pro residues" evidence="1">
    <location>
        <begin position="290"/>
        <end position="311"/>
    </location>
</feature>
<feature type="transmembrane region" description="Helical" evidence="2">
    <location>
        <begin position="243"/>
        <end position="265"/>
    </location>
</feature>
<dbReference type="RefSeq" id="WP_382392865.1">
    <property type="nucleotide sequence ID" value="NZ_JBHTCQ010000001.1"/>
</dbReference>
<feature type="region of interest" description="Disordered" evidence="1">
    <location>
        <begin position="274"/>
        <end position="346"/>
    </location>
</feature>
<feature type="transmembrane region" description="Helical" evidence="2">
    <location>
        <begin position="183"/>
        <end position="203"/>
    </location>
</feature>
<dbReference type="Proteomes" id="UP001596455">
    <property type="component" value="Unassembled WGS sequence"/>
</dbReference>
<feature type="transmembrane region" description="Helical" evidence="2">
    <location>
        <begin position="73"/>
        <end position="96"/>
    </location>
</feature>
<gene>
    <name evidence="3" type="ORF">ACFQQL_07605</name>
</gene>
<evidence type="ECO:0000256" key="2">
    <source>
        <dbReference type="SAM" id="Phobius"/>
    </source>
</evidence>
<dbReference type="EMBL" id="JBHTCQ010000001">
    <property type="protein sequence ID" value="MFC7404971.1"/>
    <property type="molecule type" value="Genomic_DNA"/>
</dbReference>
<keyword evidence="2" id="KW-0472">Membrane</keyword>
<accession>A0ABW2Q763</accession>
<proteinExistence type="predicted"/>
<evidence type="ECO:0000313" key="3">
    <source>
        <dbReference type="EMBL" id="MFC7404971.1"/>
    </source>
</evidence>
<reference evidence="4" key="1">
    <citation type="journal article" date="2019" name="Int. J. Syst. Evol. Microbiol.">
        <title>The Global Catalogue of Microorganisms (GCM) 10K type strain sequencing project: providing services to taxonomists for standard genome sequencing and annotation.</title>
        <authorList>
            <consortium name="The Broad Institute Genomics Platform"/>
            <consortium name="The Broad Institute Genome Sequencing Center for Infectious Disease"/>
            <person name="Wu L."/>
            <person name="Ma J."/>
        </authorList>
    </citation>
    <scope>NUCLEOTIDE SEQUENCE [LARGE SCALE GENOMIC DNA]</scope>
    <source>
        <strain evidence="4">JCM 1490</strain>
    </source>
</reference>
<feature type="transmembrane region" description="Helical" evidence="2">
    <location>
        <begin position="210"/>
        <end position="231"/>
    </location>
</feature>
<feature type="transmembrane region" description="Helical" evidence="2">
    <location>
        <begin position="148"/>
        <end position="168"/>
    </location>
</feature>
<keyword evidence="2" id="KW-1133">Transmembrane helix</keyword>
<evidence type="ECO:0000256" key="1">
    <source>
        <dbReference type="SAM" id="MobiDB-lite"/>
    </source>
</evidence>
<keyword evidence="2" id="KW-0812">Transmembrane</keyword>
<name>A0ABW2Q763_9MICO</name>